<evidence type="ECO:0000313" key="6">
    <source>
        <dbReference type="Proteomes" id="UP000308037"/>
    </source>
</evidence>
<evidence type="ECO:0000256" key="3">
    <source>
        <dbReference type="ARBA" id="ARBA00023002"/>
    </source>
</evidence>
<dbReference type="InterPro" id="IPR023210">
    <property type="entry name" value="NADP_OxRdtase_dom"/>
</dbReference>
<dbReference type="EMBL" id="QKNX01000001">
    <property type="protein sequence ID" value="TKR28112.1"/>
    <property type="molecule type" value="Genomic_DNA"/>
</dbReference>
<accession>A0A4U5JFF4</accession>
<dbReference type="Pfam" id="PF00248">
    <property type="entry name" value="Aldo_ket_red"/>
    <property type="match status" value="1"/>
</dbReference>
<dbReference type="PANTHER" id="PTHR43827:SF3">
    <property type="entry name" value="NADP-DEPENDENT OXIDOREDUCTASE DOMAIN-CONTAINING PROTEIN"/>
    <property type="match status" value="1"/>
</dbReference>
<protein>
    <submittedName>
        <fullName evidence="5">Aldo/keto reductase</fullName>
    </submittedName>
</protein>
<dbReference type="RefSeq" id="WP_137275411.1">
    <property type="nucleotide sequence ID" value="NZ_QKNX01000001.1"/>
</dbReference>
<dbReference type="Gene3D" id="3.20.20.100">
    <property type="entry name" value="NADP-dependent oxidoreductase domain"/>
    <property type="match status" value="1"/>
</dbReference>
<dbReference type="InterPro" id="IPR018170">
    <property type="entry name" value="Aldo/ket_reductase_CS"/>
</dbReference>
<sequence>MANSALPQIGLGTVSDDPPEWTQAVRTALDIGYRHIDTAQMYDNEAYVGEGIRTSAVDRDDVFVATKTVYPDGPDRPEGVRDAIDESVDRLGLDSVDLFYVHWPSDVYEPETVLPQFDAARDDGVIGRVGVCNFTPELLDEAREILDAPLTAHQVEFHPLLQQDELLEYAQEHGHWLVAYCPIARGKVYDVPEIQDIAEKHDATPAQVSLAWLLSKENVAVIPKSSGEAHQRENFAAADLALDDEDIATIDSLEYDERIIDPDHGPWNW</sequence>
<dbReference type="SUPFAM" id="SSF51430">
    <property type="entry name" value="NAD(P)-linked oxidoreductase"/>
    <property type="match status" value="1"/>
</dbReference>
<dbReference type="PRINTS" id="PR00069">
    <property type="entry name" value="ALDKETRDTASE"/>
</dbReference>
<comment type="caution">
    <text evidence="5">The sequence shown here is derived from an EMBL/GenBank/DDBJ whole genome shotgun (WGS) entry which is preliminary data.</text>
</comment>
<reference evidence="5 6" key="1">
    <citation type="submission" date="2019-04" db="EMBL/GenBank/DDBJ databases">
        <title>Natronomonas sp. F20-122 a newhaloarchaeon isolated from a saline saltern of Isla Bacuta, Huelva, Spain.</title>
        <authorList>
            <person name="Duran-Viseras A."/>
            <person name="Sanchez-Porro C."/>
            <person name="Ventosa A."/>
        </authorList>
    </citation>
    <scope>NUCLEOTIDE SEQUENCE [LARGE SCALE GENOMIC DNA]</scope>
    <source>
        <strain evidence="5 6">F20-122</strain>
    </source>
</reference>
<comment type="similarity">
    <text evidence="1">Belongs to the aldo/keto reductase family.</text>
</comment>
<dbReference type="PIRSF" id="PIRSF000097">
    <property type="entry name" value="AKR"/>
    <property type="match status" value="1"/>
</dbReference>
<dbReference type="InterPro" id="IPR020471">
    <property type="entry name" value="AKR"/>
</dbReference>
<keyword evidence="6" id="KW-1185">Reference proteome</keyword>
<organism evidence="5 6">
    <name type="scientific">Natronomonas salsuginis</name>
    <dbReference type="NCBI Taxonomy" id="2217661"/>
    <lineage>
        <taxon>Archaea</taxon>
        <taxon>Methanobacteriati</taxon>
        <taxon>Methanobacteriota</taxon>
        <taxon>Stenosarchaea group</taxon>
        <taxon>Halobacteria</taxon>
        <taxon>Halobacteriales</taxon>
        <taxon>Natronomonadaceae</taxon>
        <taxon>Natronomonas</taxon>
    </lineage>
</organism>
<keyword evidence="3" id="KW-0560">Oxidoreductase</keyword>
<dbReference type="PANTHER" id="PTHR43827">
    <property type="entry name" value="2,5-DIKETO-D-GLUCONIC ACID REDUCTASE"/>
    <property type="match status" value="1"/>
</dbReference>
<dbReference type="PROSITE" id="PS00798">
    <property type="entry name" value="ALDOKETO_REDUCTASE_1"/>
    <property type="match status" value="1"/>
</dbReference>
<name>A0A4U5JFF4_9EURY</name>
<dbReference type="AlphaFoldDB" id="A0A4U5JFF4"/>
<proteinExistence type="inferred from homology"/>
<dbReference type="InterPro" id="IPR036812">
    <property type="entry name" value="NAD(P)_OxRdtase_dom_sf"/>
</dbReference>
<feature type="domain" description="NADP-dependent oxidoreductase" evidence="4">
    <location>
        <begin position="15"/>
        <end position="253"/>
    </location>
</feature>
<evidence type="ECO:0000256" key="1">
    <source>
        <dbReference type="ARBA" id="ARBA00007905"/>
    </source>
</evidence>
<keyword evidence="2" id="KW-0521">NADP</keyword>
<evidence type="ECO:0000259" key="4">
    <source>
        <dbReference type="Pfam" id="PF00248"/>
    </source>
</evidence>
<evidence type="ECO:0000313" key="5">
    <source>
        <dbReference type="EMBL" id="TKR28112.1"/>
    </source>
</evidence>
<evidence type="ECO:0000256" key="2">
    <source>
        <dbReference type="ARBA" id="ARBA00022857"/>
    </source>
</evidence>
<dbReference type="Proteomes" id="UP000308037">
    <property type="component" value="Unassembled WGS sequence"/>
</dbReference>
<dbReference type="GO" id="GO:0016616">
    <property type="term" value="F:oxidoreductase activity, acting on the CH-OH group of donors, NAD or NADP as acceptor"/>
    <property type="evidence" value="ECO:0007669"/>
    <property type="project" value="UniProtKB-ARBA"/>
</dbReference>
<dbReference type="OrthoDB" id="275427at2157"/>
<gene>
    <name evidence="5" type="ORF">DM868_03265</name>
</gene>